<reference evidence="1" key="1">
    <citation type="submission" date="2021-03" db="EMBL/GenBank/DDBJ databases">
        <title>Antimicrobial resistance genes in bacteria isolated from Japanese honey, and their potential for conferring macrolide and lincosamide resistance in the American foulbrood pathogen Paenibacillus larvae.</title>
        <authorList>
            <person name="Okamoto M."/>
            <person name="Kumagai M."/>
            <person name="Kanamori H."/>
            <person name="Takamatsu D."/>
        </authorList>
    </citation>
    <scope>NUCLEOTIDE SEQUENCE</scope>
    <source>
        <strain evidence="1">J27TS8</strain>
    </source>
</reference>
<dbReference type="AlphaFoldDB" id="A0A919WFH9"/>
<proteinExistence type="predicted"/>
<comment type="caution">
    <text evidence="1">The sequence shown here is derived from an EMBL/GenBank/DDBJ whole genome shotgun (WGS) entry which is preliminary data.</text>
</comment>
<gene>
    <name evidence="1" type="ORF">J27TS8_10090</name>
</gene>
<accession>A0A919WFH9</accession>
<protein>
    <submittedName>
        <fullName evidence="1">Uncharacterized protein</fullName>
    </submittedName>
</protein>
<name>A0A919WFH9_9BACI</name>
<sequence>MNEYKQEVIYLLVNDSEERVEVSYGDKFFELPLIGKRPPYYAYPKYEPNYPII</sequence>
<dbReference type="Proteomes" id="UP000682111">
    <property type="component" value="Unassembled WGS sequence"/>
</dbReference>
<organism evidence="1 2">
    <name type="scientific">Robertmurraya siralis</name>
    <dbReference type="NCBI Taxonomy" id="77777"/>
    <lineage>
        <taxon>Bacteria</taxon>
        <taxon>Bacillati</taxon>
        <taxon>Bacillota</taxon>
        <taxon>Bacilli</taxon>
        <taxon>Bacillales</taxon>
        <taxon>Bacillaceae</taxon>
        <taxon>Robertmurraya</taxon>
    </lineage>
</organism>
<dbReference type="RefSeq" id="WP_170211214.1">
    <property type="nucleotide sequence ID" value="NZ_BORC01000001.1"/>
</dbReference>
<keyword evidence="2" id="KW-1185">Reference proteome</keyword>
<evidence type="ECO:0000313" key="1">
    <source>
        <dbReference type="EMBL" id="GIN61016.1"/>
    </source>
</evidence>
<evidence type="ECO:0000313" key="2">
    <source>
        <dbReference type="Proteomes" id="UP000682111"/>
    </source>
</evidence>
<dbReference type="EMBL" id="BORC01000001">
    <property type="protein sequence ID" value="GIN61016.1"/>
    <property type="molecule type" value="Genomic_DNA"/>
</dbReference>